<proteinExistence type="predicted"/>
<evidence type="ECO:0000313" key="1">
    <source>
        <dbReference type="EMBL" id="KAG9227616.1"/>
    </source>
</evidence>
<reference evidence="1 2" key="1">
    <citation type="journal article" date="2021" name="Appl. Environ. Microbiol.">
        <title>Genetic linkage and physical mapping for an oyster mushroom Pleurotus cornucopiae and QTL analysis for the trait cap color.</title>
        <authorList>
            <person name="Zhang Y."/>
            <person name="Gao W."/>
            <person name="Sonnenberg A."/>
            <person name="Chen Q."/>
            <person name="Zhang J."/>
            <person name="Huang C."/>
        </authorList>
    </citation>
    <scope>NUCLEOTIDE SEQUENCE [LARGE SCALE GENOMIC DNA]</scope>
    <source>
        <strain evidence="1">CCMSSC00406</strain>
    </source>
</reference>
<accession>A0ACB7JE72</accession>
<protein>
    <submittedName>
        <fullName evidence="1">Uncharacterized protein</fullName>
    </submittedName>
</protein>
<sequence length="751" mass="84309">MASSPSADPLRFVQAFIFITASDHLLGSENSLLKDVFGYPEFRGQQEEIIRAACRGSDVFVLAPTGMGKIPAIAVNRGVTIVVSPLLALMKNQVNQLRQKNIQVCAYNSDISDDEKKEIEADLLSGYSDLRLLYGMADPDRKSIGITLLTEVTPERLCTSVFRNILTALNRTSGINRLVVDEAHCVSEWGHDFREDYRRMGPLFRQCFSQVPITALTATATPSVQLDIIRSLRMSEKNMFKAIHPFNRPNLFYEVRYSSAPDSVSQMEAIAEYIHTLYRRRGRPSSGIIYCRTRNTCDEIASHLRRRAINARPYHARIGRDTLAKTLSEWEIGGNGEGGVDVVCATIAFGMGIDKGDVRYIIHYDLPKSFEGYYQETGRAGRDGQPAKCILYYSREDAMRARKFVSDSYATRVAKVSDGPEPSQRSTGSLESLIRYAENTTTCRHTSICRYFGEMISDSEPGVAKQYCDQMCDVCKYPGKTRQRKILTVELQSAVIAPIVKAPPRPESLWRTTLRDGDEDNDFRPSVKRNLDESSSDFPKKQRFEPPPPLVTKPFQSAYRLNKPYKPPFRTPLQENVLPAVPERSPTPPIPIPPQHPELEEAIDISDETTERASSPLNMADIEVQLDASFSTKIQVNMREETYGRLYGTLQKIFATRDGNSIWTKLSKKPVSAAVRNDVLNRSARKLEFSAHSLCSTEDGYKRRIASLLQTLSALKDPRLWGSSPNGNDEDDEVQEVMDTLKQAFSGCKAA</sequence>
<name>A0ACB7JE72_PLECO</name>
<comment type="caution">
    <text evidence="1">The sequence shown here is derived from an EMBL/GenBank/DDBJ whole genome shotgun (WGS) entry which is preliminary data.</text>
</comment>
<dbReference type="EMBL" id="WQMT02000001">
    <property type="protein sequence ID" value="KAG9227616.1"/>
    <property type="molecule type" value="Genomic_DNA"/>
</dbReference>
<dbReference type="Proteomes" id="UP000824881">
    <property type="component" value="Unassembled WGS sequence"/>
</dbReference>
<organism evidence="1 2">
    <name type="scientific">Pleurotus cornucopiae</name>
    <name type="common">Cornucopia mushroom</name>
    <dbReference type="NCBI Taxonomy" id="5321"/>
    <lineage>
        <taxon>Eukaryota</taxon>
        <taxon>Fungi</taxon>
        <taxon>Dikarya</taxon>
        <taxon>Basidiomycota</taxon>
        <taxon>Agaricomycotina</taxon>
        <taxon>Agaricomycetes</taxon>
        <taxon>Agaricomycetidae</taxon>
        <taxon>Agaricales</taxon>
        <taxon>Pleurotineae</taxon>
        <taxon>Pleurotaceae</taxon>
        <taxon>Pleurotus</taxon>
    </lineage>
</organism>
<gene>
    <name evidence="1" type="ORF">CCMSSC00406_0000738</name>
</gene>
<keyword evidence="2" id="KW-1185">Reference proteome</keyword>
<evidence type="ECO:0000313" key="2">
    <source>
        <dbReference type="Proteomes" id="UP000824881"/>
    </source>
</evidence>